<dbReference type="AlphaFoldDB" id="A0A1E3X4S3"/>
<dbReference type="Gene3D" id="3.20.20.140">
    <property type="entry name" value="Metal-dependent hydrolases"/>
    <property type="match status" value="1"/>
</dbReference>
<evidence type="ECO:0000313" key="4">
    <source>
        <dbReference type="Proteomes" id="UP000094056"/>
    </source>
</evidence>
<evidence type="ECO:0000256" key="1">
    <source>
        <dbReference type="ARBA" id="ARBA00023239"/>
    </source>
</evidence>
<dbReference type="InterPro" id="IPR006680">
    <property type="entry name" value="Amidohydro-rel"/>
</dbReference>
<accession>A0A1E3X4S3</accession>
<gene>
    <name evidence="3" type="ORF">SCARUB_04226</name>
</gene>
<keyword evidence="3" id="KW-0378">Hydrolase</keyword>
<dbReference type="EMBL" id="MAYW01000191">
    <property type="protein sequence ID" value="ODS30656.1"/>
    <property type="molecule type" value="Genomic_DNA"/>
</dbReference>
<proteinExistence type="predicted"/>
<organism evidence="3 4">
    <name type="scientific">Candidatus Scalindua rubra</name>
    <dbReference type="NCBI Taxonomy" id="1872076"/>
    <lineage>
        <taxon>Bacteria</taxon>
        <taxon>Pseudomonadati</taxon>
        <taxon>Planctomycetota</taxon>
        <taxon>Candidatus Brocadiia</taxon>
        <taxon>Candidatus Brocadiales</taxon>
        <taxon>Candidatus Scalinduaceae</taxon>
        <taxon>Candidatus Scalindua</taxon>
    </lineage>
</organism>
<dbReference type="PANTHER" id="PTHR21240">
    <property type="entry name" value="2-AMINO-3-CARBOXYLMUCONATE-6-SEMIALDEHYDE DECARBOXYLASE"/>
    <property type="match status" value="1"/>
</dbReference>
<name>A0A1E3X4S3_9BACT</name>
<dbReference type="GO" id="GO:0016787">
    <property type="term" value="F:hydrolase activity"/>
    <property type="evidence" value="ECO:0007669"/>
    <property type="project" value="UniProtKB-KW"/>
</dbReference>
<dbReference type="InterPro" id="IPR032465">
    <property type="entry name" value="ACMSD"/>
</dbReference>
<evidence type="ECO:0000259" key="2">
    <source>
        <dbReference type="Pfam" id="PF04909"/>
    </source>
</evidence>
<protein>
    <submittedName>
        <fullName evidence="3">Amidohydrolase</fullName>
    </submittedName>
</protein>
<sequence>MQKREMTEVTLKHKGVFLPFIAADPRRIRYYKKKGNANDPHGIKYITDALERQGFWGVKIYPPLGYLPNNSFLRPLYKYCEAKEIPITAHCLYGGFYSAQDVPGDKRKSPKKSVYYWGMANPLNWKPVLDRYPNLKLNLAHFGGDIFGKKKLFFKDRDQIRIEKEWRKTIVSYLKQYNNAYADLAYIEAMFCDPDNYFKRLKKYSLNNKIWKKILYGTDWWANRTLCSESEHLETFSGLAKKHKIRDDQISCLLRNNAVEFLGLNNPASGPLFNHINFLAGRGAMLPTWFKFS</sequence>
<dbReference type="Pfam" id="PF04909">
    <property type="entry name" value="Amidohydro_2"/>
    <property type="match status" value="1"/>
</dbReference>
<dbReference type="SUPFAM" id="SSF51556">
    <property type="entry name" value="Metallo-dependent hydrolases"/>
    <property type="match status" value="1"/>
</dbReference>
<keyword evidence="1" id="KW-0456">Lyase</keyword>
<feature type="domain" description="Amidohydrolase-related" evidence="2">
    <location>
        <begin position="7"/>
        <end position="264"/>
    </location>
</feature>
<reference evidence="3 4" key="1">
    <citation type="submission" date="2016-07" db="EMBL/GenBank/DDBJ databases">
        <title>Draft genome of Scalindua rubra, obtained from a brine-seawater interface in the Red Sea, sheds light on salt adaptation in anammox bacteria.</title>
        <authorList>
            <person name="Speth D.R."/>
            <person name="Lagkouvardos I."/>
            <person name="Wang Y."/>
            <person name="Qian P.-Y."/>
            <person name="Dutilh B.E."/>
            <person name="Jetten M.S."/>
        </authorList>
    </citation>
    <scope>NUCLEOTIDE SEQUENCE [LARGE SCALE GENOMIC DNA]</scope>
    <source>
        <strain evidence="3">BSI-1</strain>
    </source>
</reference>
<evidence type="ECO:0000313" key="3">
    <source>
        <dbReference type="EMBL" id="ODS30656.1"/>
    </source>
</evidence>
<dbReference type="Proteomes" id="UP000094056">
    <property type="component" value="Unassembled WGS sequence"/>
</dbReference>
<dbReference type="GO" id="GO:0016831">
    <property type="term" value="F:carboxy-lyase activity"/>
    <property type="evidence" value="ECO:0007669"/>
    <property type="project" value="InterPro"/>
</dbReference>
<comment type="caution">
    <text evidence="3">The sequence shown here is derived from an EMBL/GenBank/DDBJ whole genome shotgun (WGS) entry which is preliminary data.</text>
</comment>
<dbReference type="InterPro" id="IPR032466">
    <property type="entry name" value="Metal_Hydrolase"/>
</dbReference>